<keyword evidence="1" id="KW-0175">Coiled coil</keyword>
<evidence type="ECO:0000313" key="4">
    <source>
        <dbReference type="EMBL" id="RFA94520.1"/>
    </source>
</evidence>
<dbReference type="Pfam" id="PF07775">
    <property type="entry name" value="PaRep2b"/>
    <property type="match status" value="1"/>
</dbReference>
<organism evidence="3 6">
    <name type="scientific">Pyrobaculum aerophilum</name>
    <dbReference type="NCBI Taxonomy" id="13773"/>
    <lineage>
        <taxon>Archaea</taxon>
        <taxon>Thermoproteota</taxon>
        <taxon>Thermoprotei</taxon>
        <taxon>Thermoproteales</taxon>
        <taxon>Thermoproteaceae</taxon>
        <taxon>Pyrobaculum</taxon>
    </lineage>
</organism>
<sequence length="1129" mass="127005">MKAANYKKALEEASKAWYEERDPAALWALAVLGARETGRGVKVFEDEDDKVAYLIASFVLLSRLKEFVELRDRAYETLEKLERAVESRRFALSDVISDLNVLAEAEKRAREIANELDRIAYRLERAGYSRIAKRLKAATENVFKLAEATYDDLRSVETTRGERAVAALLSLVTSGLFGVSVERALAERGEGMVGTLSVASAVRSAPYGFYIVFISASGEEGLSEGKRLALRIASLLADPRVGTTLISKQNVEVIIEEKTENGKRYIYVLFVDKESRKLLKAVWEAGKRLKPFEEIPGLVEAASSGSKPLIGLDEETWKRVVETVRRAVEAMSKTKEIVKKTARAIAIGALPTDAVLYPGYKHVYGDSSYLSQAFTYWALAEGGIGLERVYPSEEGLKPMWRVDGKYTETVSKILNKGRAVLNELLESGVDLRAALTEIKMNDELRVALEGVAGEFWRRIEELLAQWKQLEGEANKKEGKERVKVIKEINSLGKYLRVLLPLTYAVKAYEKRELSREEAVLAVIFAILYDGIMYRDKIWLAVGGPEHEEKPLMIHNHFTAFWLWALKELGLKPSAVYPDRGAHRIVFKGAELSELLKALAPVLPTLYELRDALTEFADAFKAVTNEVIKAKYGVDWAYDVREEDFFKKLNEIIAMVEDYLRRNTAVEKGPLDTSGNLPKAVIRFKLGAEEVAHINMYWTGEALQAKFVGSRENVEHLASIIRALGGKAEIKRMGNGWGVELTTDGIIAIRHNGWLNAVRSFVEDLREYGKRHGKELINKERYEKIIKDIEAGPNTVKFAGVEFSVYYINSKIEVKYHPGSGISKNTAVSALKARGLEEGKHFTVTTKGVGHYEIRITKETYVKAVETLAQSGLRKGEHYAVYDRRRIIRVKEEHKDAVVNALKAARLEEGKDFAVRSGGQYVIRITYDGLREIQRMALNGDMEAEHFIRDLEGVLSRRYGQAAVNKLIEVLAPAREEGTLDLPLEIRDDKGNIVARIVDLRYEFVKGRRKDKRSAGQQVVSQCAGEDCRLRIIVEYEAGGERKQLKMEWYWNKKLEKKNKTIYYNEMAVITVKDGVEAAVLKTLTGKDVGRGNVQLYASDLNALSQFKALKNAVNKWREGKPNTSSSNTS</sequence>
<evidence type="ECO:0000313" key="5">
    <source>
        <dbReference type="Proteomes" id="UP000256877"/>
    </source>
</evidence>
<protein>
    <recommendedName>
        <fullName evidence="2">PaRep2b domain-containing protein</fullName>
    </recommendedName>
</protein>
<gene>
    <name evidence="3" type="ORF">CGL51_11480</name>
    <name evidence="4" type="ORF">CGL52_14340</name>
</gene>
<dbReference type="AlphaFoldDB" id="A0A371QVF3"/>
<name>A0A371QVF3_9CREN</name>
<dbReference type="Proteomes" id="UP000257123">
    <property type="component" value="Unassembled WGS sequence"/>
</dbReference>
<evidence type="ECO:0000313" key="6">
    <source>
        <dbReference type="Proteomes" id="UP000257123"/>
    </source>
</evidence>
<evidence type="ECO:0000256" key="1">
    <source>
        <dbReference type="SAM" id="Coils"/>
    </source>
</evidence>
<accession>A0A371QVF3</accession>
<dbReference type="InterPro" id="IPR011689">
    <property type="entry name" value="PaRep2b"/>
</dbReference>
<reference evidence="5 6" key="1">
    <citation type="submission" date="2017-07" db="EMBL/GenBank/DDBJ databases">
        <title>Draft genome sequence of aerobic hyperthermophilic archaea, Pyrobaculum aerophilum YKB31 and YKB32.</title>
        <authorList>
            <person name="Mochizuki T."/>
            <person name="Berliner A.J."/>
            <person name="Yoshida-Takashima Y."/>
            <person name="Takaki Y."/>
            <person name="Nunoura T."/>
            <person name="Takai K."/>
        </authorList>
    </citation>
    <scope>NUCLEOTIDE SEQUENCE [LARGE SCALE GENOMIC DNA]</scope>
    <source>
        <strain evidence="3 6">YKB31</strain>
        <strain evidence="4 5">YKB32</strain>
    </source>
</reference>
<feature type="domain" description="PaRep2b" evidence="2">
    <location>
        <begin position="595"/>
        <end position="1121"/>
    </location>
</feature>
<proteinExistence type="predicted"/>
<evidence type="ECO:0000259" key="2">
    <source>
        <dbReference type="Pfam" id="PF07775"/>
    </source>
</evidence>
<feature type="coiled-coil region" evidence="1">
    <location>
        <begin position="64"/>
        <end position="122"/>
    </location>
</feature>
<dbReference type="EMBL" id="NMUE01000046">
    <property type="protein sequence ID" value="RFA93993.1"/>
    <property type="molecule type" value="Genomic_DNA"/>
</dbReference>
<dbReference type="OrthoDB" id="30494at2157"/>
<dbReference type="EMBL" id="NMUF01000084">
    <property type="protein sequence ID" value="RFA94520.1"/>
    <property type="molecule type" value="Genomic_DNA"/>
</dbReference>
<dbReference type="Proteomes" id="UP000256877">
    <property type="component" value="Unassembled WGS sequence"/>
</dbReference>
<comment type="caution">
    <text evidence="3">The sequence shown here is derived from an EMBL/GenBank/DDBJ whole genome shotgun (WGS) entry which is preliminary data.</text>
</comment>
<evidence type="ECO:0000313" key="3">
    <source>
        <dbReference type="EMBL" id="RFA93993.1"/>
    </source>
</evidence>